<accession>A0A0R2JT44</accession>
<feature type="transmembrane region" description="Helical" evidence="1">
    <location>
        <begin position="272"/>
        <end position="293"/>
    </location>
</feature>
<feature type="domain" description="Glycosyltransferase 2-like" evidence="2">
    <location>
        <begin position="5"/>
        <end position="172"/>
    </location>
</feature>
<keyword evidence="1" id="KW-0812">Transmembrane</keyword>
<keyword evidence="1" id="KW-1133">Transmembrane helix</keyword>
<dbReference type="STRING" id="53444.AYR59_04015"/>
<dbReference type="InterPro" id="IPR050256">
    <property type="entry name" value="Glycosyltransferase_2"/>
</dbReference>
<dbReference type="GO" id="GO:0016740">
    <property type="term" value="F:transferase activity"/>
    <property type="evidence" value="ECO:0007669"/>
    <property type="project" value="UniProtKB-KW"/>
</dbReference>
<reference evidence="3 4" key="1">
    <citation type="journal article" date="2015" name="Genome Announc.">
        <title>Expanding the biotechnology potential of lactobacilli through comparative genomics of 213 strains and associated genera.</title>
        <authorList>
            <person name="Sun Z."/>
            <person name="Harris H.M."/>
            <person name="McCann A."/>
            <person name="Guo C."/>
            <person name="Argimon S."/>
            <person name="Zhang W."/>
            <person name="Yang X."/>
            <person name="Jeffery I.B."/>
            <person name="Cooney J.C."/>
            <person name="Kagawa T.F."/>
            <person name="Liu W."/>
            <person name="Song Y."/>
            <person name="Salvetti E."/>
            <person name="Wrobel A."/>
            <person name="Rasinkangas P."/>
            <person name="Parkhill J."/>
            <person name="Rea M.C."/>
            <person name="O'Sullivan O."/>
            <person name="Ritari J."/>
            <person name="Douillard F.P."/>
            <person name="Paul Ross R."/>
            <person name="Yang R."/>
            <person name="Briner A.E."/>
            <person name="Felis G.E."/>
            <person name="de Vos W.M."/>
            <person name="Barrangou R."/>
            <person name="Klaenhammer T.R."/>
            <person name="Caufield P.W."/>
            <person name="Cui Y."/>
            <person name="Zhang H."/>
            <person name="O'Toole P.W."/>
        </authorList>
    </citation>
    <scope>NUCLEOTIDE SEQUENCE [LARGE SCALE GENOMIC DNA]</scope>
    <source>
        <strain evidence="3 4">DSM 20690</strain>
    </source>
</reference>
<evidence type="ECO:0000259" key="2">
    <source>
        <dbReference type="Pfam" id="PF00535"/>
    </source>
</evidence>
<dbReference type="EMBL" id="JQBT01000033">
    <property type="protein sequence ID" value="KRN78549.1"/>
    <property type="molecule type" value="Genomic_DNA"/>
</dbReference>
<dbReference type="SUPFAM" id="SSF53448">
    <property type="entry name" value="Nucleotide-diphospho-sugar transferases"/>
    <property type="match status" value="1"/>
</dbReference>
<dbReference type="PANTHER" id="PTHR48090:SF8">
    <property type="entry name" value="GLYCOSYLTRANSFERASE CSBB-RELATED"/>
    <property type="match status" value="1"/>
</dbReference>
<dbReference type="CDD" id="cd04187">
    <property type="entry name" value="DPM1_like_bac"/>
    <property type="match status" value="1"/>
</dbReference>
<evidence type="ECO:0000313" key="4">
    <source>
        <dbReference type="Proteomes" id="UP000051565"/>
    </source>
</evidence>
<gene>
    <name evidence="3" type="ORF">IV52_GL000825</name>
</gene>
<dbReference type="Proteomes" id="UP000051565">
    <property type="component" value="Unassembled WGS sequence"/>
</dbReference>
<dbReference type="Gene3D" id="3.90.550.10">
    <property type="entry name" value="Spore Coat Polysaccharide Biosynthesis Protein SpsA, Chain A"/>
    <property type="match status" value="1"/>
</dbReference>
<sequence length="312" mass="35498">METISLIVPCYNEQESINLFYDTVEKVFKEMNKDGKKFIPDYLFINDGSSDNTGKILKELHNQHPETVHFISFSRNFGKESAMTAGLRNAHGDYVALMDVDLQDPPELLPKMLKIINTEDYYCVGCIQTSRKQNPIRAFLSSSFYKIIDALSDVKIQPNVRDYRLMSRRYVDAVNELTEYNRFSKGIFSWVGFKTKYIKYPGQPRAAGNSHWSIFQLFEYSIEGIIDFSDAPLRIATFIGGCSCFLAIIGILVVIVRAIFFGGSVAGWPSLVSIILLIGGIQLFCLGIVGKYIGKIYLETKHRPQYIIEEQE</sequence>
<name>A0A0R2JT44_9LACO</name>
<keyword evidence="4" id="KW-1185">Reference proteome</keyword>
<dbReference type="PANTHER" id="PTHR48090">
    <property type="entry name" value="UNDECAPRENYL-PHOSPHATE 4-DEOXY-4-FORMAMIDO-L-ARABINOSE TRANSFERASE-RELATED"/>
    <property type="match status" value="1"/>
</dbReference>
<proteinExistence type="predicted"/>
<evidence type="ECO:0000256" key="1">
    <source>
        <dbReference type="SAM" id="Phobius"/>
    </source>
</evidence>
<organism evidence="3 4">
    <name type="scientific">Fructilactobacillus lindneri DSM 20690 = JCM 11027</name>
    <dbReference type="NCBI Taxonomy" id="1122148"/>
    <lineage>
        <taxon>Bacteria</taxon>
        <taxon>Bacillati</taxon>
        <taxon>Bacillota</taxon>
        <taxon>Bacilli</taxon>
        <taxon>Lactobacillales</taxon>
        <taxon>Lactobacillaceae</taxon>
        <taxon>Fructilactobacillus</taxon>
    </lineage>
</organism>
<dbReference type="InterPro" id="IPR029044">
    <property type="entry name" value="Nucleotide-diphossugar_trans"/>
</dbReference>
<dbReference type="InterPro" id="IPR001173">
    <property type="entry name" value="Glyco_trans_2-like"/>
</dbReference>
<dbReference type="RefSeq" id="WP_054645817.1">
    <property type="nucleotide sequence ID" value="NZ_FUXS01000002.1"/>
</dbReference>
<protein>
    <submittedName>
        <fullName evidence="3">Glycosyltransferase csbB</fullName>
    </submittedName>
</protein>
<feature type="transmembrane region" description="Helical" evidence="1">
    <location>
        <begin position="235"/>
        <end position="260"/>
    </location>
</feature>
<comment type="caution">
    <text evidence="3">The sequence shown here is derived from an EMBL/GenBank/DDBJ whole genome shotgun (WGS) entry which is preliminary data.</text>
</comment>
<keyword evidence="1" id="KW-0472">Membrane</keyword>
<dbReference type="GO" id="GO:0005886">
    <property type="term" value="C:plasma membrane"/>
    <property type="evidence" value="ECO:0007669"/>
    <property type="project" value="TreeGrafter"/>
</dbReference>
<dbReference type="OrthoDB" id="9807778at2"/>
<dbReference type="Pfam" id="PF00535">
    <property type="entry name" value="Glycos_transf_2"/>
    <property type="match status" value="1"/>
</dbReference>
<dbReference type="PATRIC" id="fig|1122148.6.peg.848"/>
<dbReference type="GeneID" id="61250046"/>
<keyword evidence="3" id="KW-0808">Transferase</keyword>
<evidence type="ECO:0000313" key="3">
    <source>
        <dbReference type="EMBL" id="KRN78549.1"/>
    </source>
</evidence>
<dbReference type="AlphaFoldDB" id="A0A0R2JT44"/>